<dbReference type="EMBL" id="LUGG01000005">
    <property type="protein sequence ID" value="OBZ74301.1"/>
    <property type="molecule type" value="Genomic_DNA"/>
</dbReference>
<keyword evidence="3" id="KW-1185">Reference proteome</keyword>
<evidence type="ECO:0000256" key="1">
    <source>
        <dbReference type="SAM" id="MobiDB-lite"/>
    </source>
</evidence>
<evidence type="ECO:0000313" key="3">
    <source>
        <dbReference type="Proteomes" id="UP000092993"/>
    </source>
</evidence>
<evidence type="ECO:0000313" key="2">
    <source>
        <dbReference type="EMBL" id="OBZ74301.1"/>
    </source>
</evidence>
<dbReference type="Proteomes" id="UP000092993">
    <property type="component" value="Unassembled WGS sequence"/>
</dbReference>
<organism evidence="2 3">
    <name type="scientific">Grifola frondosa</name>
    <name type="common">Maitake</name>
    <name type="synonym">Polyporus frondosus</name>
    <dbReference type="NCBI Taxonomy" id="5627"/>
    <lineage>
        <taxon>Eukaryota</taxon>
        <taxon>Fungi</taxon>
        <taxon>Dikarya</taxon>
        <taxon>Basidiomycota</taxon>
        <taxon>Agaricomycotina</taxon>
        <taxon>Agaricomycetes</taxon>
        <taxon>Polyporales</taxon>
        <taxon>Grifolaceae</taxon>
        <taxon>Grifola</taxon>
    </lineage>
</organism>
<gene>
    <name evidence="2" type="ORF">A0H81_05596</name>
</gene>
<name>A0A1C7MBI9_GRIFR</name>
<protein>
    <submittedName>
        <fullName evidence="2">Uncharacterized protein</fullName>
    </submittedName>
</protein>
<reference evidence="2 3" key="1">
    <citation type="submission" date="2016-03" db="EMBL/GenBank/DDBJ databases">
        <title>Whole genome sequencing of Grifola frondosa 9006-11.</title>
        <authorList>
            <person name="Min B."/>
            <person name="Park H."/>
            <person name="Kim J.-G."/>
            <person name="Cho H."/>
            <person name="Oh Y.-L."/>
            <person name="Kong W.-S."/>
            <person name="Choi I.-G."/>
        </authorList>
    </citation>
    <scope>NUCLEOTIDE SEQUENCE [LARGE SCALE GENOMIC DNA]</scope>
    <source>
        <strain evidence="2 3">9006-11</strain>
    </source>
</reference>
<proteinExistence type="predicted"/>
<comment type="caution">
    <text evidence="2">The sequence shown here is derived from an EMBL/GenBank/DDBJ whole genome shotgun (WGS) entry which is preliminary data.</text>
</comment>
<feature type="compositionally biased region" description="Low complexity" evidence="1">
    <location>
        <begin position="9"/>
        <end position="33"/>
    </location>
</feature>
<feature type="region of interest" description="Disordered" evidence="1">
    <location>
        <begin position="1"/>
        <end position="49"/>
    </location>
</feature>
<dbReference type="AlphaFoldDB" id="A0A1C7MBI9"/>
<sequence>MSHEAQVPQSVLSGPASQSSQSASEPASKSAQSTPQSAPTRCSKPRRRHPVSLHKTYGIVFYDDWLLEKAIKMFGAAEVEVDPEPMHDGEDQPVRVCLA</sequence>
<accession>A0A1C7MBI9</accession>